<protein>
    <submittedName>
        <fullName evidence="1">Uncharacterized protein</fullName>
    </submittedName>
</protein>
<dbReference type="EMBL" id="AFPY01000101">
    <property type="protein sequence ID" value="EGQ15233.1"/>
    <property type="molecule type" value="Genomic_DNA"/>
</dbReference>
<accession>F9DK04</accession>
<dbReference type="Proteomes" id="UP000004123">
    <property type="component" value="Unassembled WGS sequence"/>
</dbReference>
<gene>
    <name evidence="1" type="ORF">HMPREF9144_1995</name>
</gene>
<dbReference type="STRING" id="997353.HMPREF9144_1995"/>
<dbReference type="HOGENOM" id="CLU_2383727_0_0_10"/>
<sequence>MQENIHILIDSYTQNNISNNYLQKPLYKINGLRILGSKPVFITAKICIRKNIIINHTEYYYKIFFKIQNKKYNKKSMQHLCIWKSDHIMKVNQN</sequence>
<reference evidence="1 2" key="1">
    <citation type="submission" date="2011-04" db="EMBL/GenBank/DDBJ databases">
        <authorList>
            <person name="Muzny D."/>
            <person name="Qin X."/>
            <person name="Deng J."/>
            <person name="Jiang H."/>
            <person name="Liu Y."/>
            <person name="Qu J."/>
            <person name="Song X.-Z."/>
            <person name="Zhang L."/>
            <person name="Thornton R."/>
            <person name="Coyle M."/>
            <person name="Francisco L."/>
            <person name="Jackson L."/>
            <person name="Javaid M."/>
            <person name="Korchina V."/>
            <person name="Kovar C."/>
            <person name="Mata R."/>
            <person name="Mathew T."/>
            <person name="Ngo R."/>
            <person name="Nguyen L."/>
            <person name="Nguyen N."/>
            <person name="Okwuonu G."/>
            <person name="Ongeri F."/>
            <person name="Pham C."/>
            <person name="Simmons D."/>
            <person name="Wilczek-Boney K."/>
            <person name="Hale W."/>
            <person name="Jakkamsetti A."/>
            <person name="Pham P."/>
            <person name="Ruth R."/>
            <person name="San Lucas F."/>
            <person name="Warren J."/>
            <person name="Zhang J."/>
            <person name="Zhao Z."/>
            <person name="Zhou C."/>
            <person name="Zhu D."/>
            <person name="Lee S."/>
            <person name="Bess C."/>
            <person name="Blankenburg K."/>
            <person name="Forbes L."/>
            <person name="Fu Q."/>
            <person name="Gubbala S."/>
            <person name="Hirani K."/>
            <person name="Jayaseelan J.C."/>
            <person name="Lara F."/>
            <person name="Munidasa M."/>
            <person name="Palculict T."/>
            <person name="Patil S."/>
            <person name="Pu L.-L."/>
            <person name="Saada N."/>
            <person name="Tang L."/>
            <person name="Weissenberger G."/>
            <person name="Zhu Y."/>
            <person name="Hemphill L."/>
            <person name="Shang Y."/>
            <person name="Youmans B."/>
            <person name="Ayvaz T."/>
            <person name="Ross M."/>
            <person name="Santibanez J."/>
            <person name="Aqrawi P."/>
            <person name="Gross S."/>
            <person name="Joshi V."/>
            <person name="Fowler G."/>
            <person name="Nazareth L."/>
            <person name="Reid J."/>
            <person name="Worley K."/>
            <person name="Petrosino J."/>
            <person name="Highlander S."/>
            <person name="Gibbs R."/>
        </authorList>
    </citation>
    <scope>NUCLEOTIDE SEQUENCE [LARGE SCALE GENOMIC DNA]</scope>
    <source>
        <strain evidence="1 2">ATCC 700821</strain>
    </source>
</reference>
<organism evidence="1 2">
    <name type="scientific">Prevotella pallens ATCC 700821</name>
    <dbReference type="NCBI Taxonomy" id="997353"/>
    <lineage>
        <taxon>Bacteria</taxon>
        <taxon>Pseudomonadati</taxon>
        <taxon>Bacteroidota</taxon>
        <taxon>Bacteroidia</taxon>
        <taxon>Bacteroidales</taxon>
        <taxon>Prevotellaceae</taxon>
        <taxon>Prevotella</taxon>
    </lineage>
</organism>
<evidence type="ECO:0000313" key="2">
    <source>
        <dbReference type="Proteomes" id="UP000004123"/>
    </source>
</evidence>
<comment type="caution">
    <text evidence="1">The sequence shown here is derived from an EMBL/GenBank/DDBJ whole genome shotgun (WGS) entry which is preliminary data.</text>
</comment>
<proteinExistence type="predicted"/>
<name>F9DK04_9BACT</name>
<dbReference type="AlphaFoldDB" id="F9DK04"/>
<evidence type="ECO:0000313" key="1">
    <source>
        <dbReference type="EMBL" id="EGQ15233.1"/>
    </source>
</evidence>